<protein>
    <submittedName>
        <fullName evidence="1">DUF1287 domain-containing protein</fullName>
    </submittedName>
</protein>
<comment type="caution">
    <text evidence="1">The sequence shown here is derived from an EMBL/GenBank/DDBJ whole genome shotgun (WGS) entry which is preliminary data.</text>
</comment>
<evidence type="ECO:0000313" key="2">
    <source>
        <dbReference type="Proteomes" id="UP001477278"/>
    </source>
</evidence>
<sequence length="96" mass="10947">MGIHFSLYPSQRLWALNSPDRNIHQRRAAHLQTFFKRHGKSLTIRAHDSAYAVGDIVTWILPKNLPHIDMVIAQVDATTGNPMIVHYIGFAPKIDF</sequence>
<proteinExistence type="predicted"/>
<dbReference type="InterPro" id="IPR009706">
    <property type="entry name" value="DUF1287"/>
</dbReference>
<evidence type="ECO:0000313" key="1">
    <source>
        <dbReference type="EMBL" id="MEO3684252.1"/>
    </source>
</evidence>
<dbReference type="Pfam" id="PF06940">
    <property type="entry name" value="DUF1287"/>
    <property type="match status" value="1"/>
</dbReference>
<dbReference type="Proteomes" id="UP001477278">
    <property type="component" value="Unassembled WGS sequence"/>
</dbReference>
<accession>A0ABV0FTU2</accession>
<reference evidence="1 2" key="1">
    <citation type="submission" date="2024-05" db="EMBL/GenBank/DDBJ databases">
        <title>Genome sequencing of Marine Estuary Bacteria, Shewanella vesiculosa and S. baltica, and Pseudomonas syringae.</title>
        <authorList>
            <person name="Gurung A."/>
            <person name="Maclea K.S."/>
        </authorList>
    </citation>
    <scope>NUCLEOTIDE SEQUENCE [LARGE SCALE GENOMIC DNA]</scope>
    <source>
        <strain evidence="1 2">1A</strain>
    </source>
</reference>
<gene>
    <name evidence="1" type="ORF">ABHN84_18430</name>
</gene>
<dbReference type="EMBL" id="JBDPZN010000010">
    <property type="protein sequence ID" value="MEO3684252.1"/>
    <property type="molecule type" value="Genomic_DNA"/>
</dbReference>
<keyword evidence="2" id="KW-1185">Reference proteome</keyword>
<organism evidence="1 2">
    <name type="scientific">Shewanella vesiculosa</name>
    <dbReference type="NCBI Taxonomy" id="518738"/>
    <lineage>
        <taxon>Bacteria</taxon>
        <taxon>Pseudomonadati</taxon>
        <taxon>Pseudomonadota</taxon>
        <taxon>Gammaproteobacteria</taxon>
        <taxon>Alteromonadales</taxon>
        <taxon>Shewanellaceae</taxon>
        <taxon>Shewanella</taxon>
    </lineage>
</organism>
<name>A0ABV0FTU2_9GAMM</name>
<dbReference type="RefSeq" id="WP_182742119.1">
    <property type="nucleotide sequence ID" value="NZ_JBDPZN010000010.1"/>
</dbReference>